<reference evidence="4 5" key="1">
    <citation type="journal article" date="2021" name="Sci. Rep.">
        <title>The distribution of antibiotic resistance genes in chicken gut microbiota commensals.</title>
        <authorList>
            <person name="Juricova H."/>
            <person name="Matiasovicova J."/>
            <person name="Kubasova T."/>
            <person name="Cejkova D."/>
            <person name="Rychlik I."/>
        </authorList>
    </citation>
    <scope>NUCLEOTIDE SEQUENCE [LARGE SCALE GENOMIC DNA]</scope>
    <source>
        <strain evidence="4 5">An770</strain>
    </source>
</reference>
<dbReference type="Gene3D" id="3.40.50.150">
    <property type="entry name" value="Vaccinia Virus protein VP39"/>
    <property type="match status" value="1"/>
</dbReference>
<dbReference type="PANTHER" id="PTHR41313">
    <property type="entry name" value="ADENINE-SPECIFIC METHYLTRANSFERASE"/>
    <property type="match status" value="1"/>
</dbReference>
<feature type="region of interest" description="Disordered" evidence="2">
    <location>
        <begin position="842"/>
        <end position="866"/>
    </location>
</feature>
<feature type="compositionally biased region" description="Basic and acidic residues" evidence="2">
    <location>
        <begin position="849"/>
        <end position="866"/>
    </location>
</feature>
<protein>
    <submittedName>
        <fullName evidence="4">N-6 DNA methylase</fullName>
    </submittedName>
</protein>
<evidence type="ECO:0000313" key="5">
    <source>
        <dbReference type="Proteomes" id="UP000775686"/>
    </source>
</evidence>
<dbReference type="EMBL" id="JACJKH010000034">
    <property type="protein sequence ID" value="MBM6745441.1"/>
    <property type="molecule type" value="Genomic_DNA"/>
</dbReference>
<feature type="compositionally biased region" description="Basic and acidic residues" evidence="2">
    <location>
        <begin position="240"/>
        <end position="264"/>
    </location>
</feature>
<dbReference type="InterPro" id="IPR003356">
    <property type="entry name" value="DNA_methylase_A-5"/>
</dbReference>
<feature type="compositionally biased region" description="Basic and acidic residues" evidence="2">
    <location>
        <begin position="300"/>
        <end position="374"/>
    </location>
</feature>
<evidence type="ECO:0000313" key="4">
    <source>
        <dbReference type="EMBL" id="MBM6745441.1"/>
    </source>
</evidence>
<dbReference type="InterPro" id="IPR001650">
    <property type="entry name" value="Helicase_C-like"/>
</dbReference>
<dbReference type="Pfam" id="PF02384">
    <property type="entry name" value="N6_Mtase"/>
    <property type="match status" value="1"/>
</dbReference>
<keyword evidence="4" id="KW-0489">Methyltransferase</keyword>
<dbReference type="InterPro" id="IPR014001">
    <property type="entry name" value="Helicase_ATP-bd"/>
</dbReference>
<keyword evidence="1" id="KW-0175">Coiled coil</keyword>
<dbReference type="GO" id="GO:0032259">
    <property type="term" value="P:methylation"/>
    <property type="evidence" value="ECO:0007669"/>
    <property type="project" value="UniProtKB-KW"/>
</dbReference>
<dbReference type="InterPro" id="IPR052933">
    <property type="entry name" value="DNA_Protect_Modify"/>
</dbReference>
<evidence type="ECO:0000259" key="3">
    <source>
        <dbReference type="PROSITE" id="PS51194"/>
    </source>
</evidence>
<dbReference type="Pfam" id="PF04851">
    <property type="entry name" value="ResIII"/>
    <property type="match status" value="1"/>
</dbReference>
<evidence type="ECO:0000256" key="1">
    <source>
        <dbReference type="SAM" id="Coils"/>
    </source>
</evidence>
<name>A0ABS2EKS3_9FIRM</name>
<feature type="region of interest" description="Disordered" evidence="2">
    <location>
        <begin position="2452"/>
        <end position="2473"/>
    </location>
</feature>
<feature type="region of interest" description="Disordered" evidence="2">
    <location>
        <begin position="773"/>
        <end position="824"/>
    </location>
</feature>
<feature type="region of interest" description="Disordered" evidence="2">
    <location>
        <begin position="226"/>
        <end position="398"/>
    </location>
</feature>
<dbReference type="PRINTS" id="PR00507">
    <property type="entry name" value="N12N6MTFRASE"/>
</dbReference>
<dbReference type="InterPro" id="IPR006935">
    <property type="entry name" value="Helicase/UvrB_N"/>
</dbReference>
<feature type="compositionally biased region" description="Polar residues" evidence="2">
    <location>
        <begin position="265"/>
        <end position="276"/>
    </location>
</feature>
<proteinExistence type="predicted"/>
<dbReference type="Proteomes" id="UP000775686">
    <property type="component" value="Unassembled WGS sequence"/>
</dbReference>
<feature type="compositionally biased region" description="Acidic residues" evidence="2">
    <location>
        <begin position="2454"/>
        <end position="2464"/>
    </location>
</feature>
<keyword evidence="4" id="KW-0808">Transferase</keyword>
<evidence type="ECO:0000256" key="2">
    <source>
        <dbReference type="SAM" id="MobiDB-lite"/>
    </source>
</evidence>
<dbReference type="PANTHER" id="PTHR41313:SF1">
    <property type="entry name" value="DNA METHYLASE ADENINE-SPECIFIC DOMAIN-CONTAINING PROTEIN"/>
    <property type="match status" value="1"/>
</dbReference>
<feature type="compositionally biased region" description="Basic and acidic residues" evidence="2">
    <location>
        <begin position="773"/>
        <end position="800"/>
    </location>
</feature>
<dbReference type="PROSITE" id="PS51194">
    <property type="entry name" value="HELICASE_CTER"/>
    <property type="match status" value="1"/>
</dbReference>
<dbReference type="SUPFAM" id="SSF53335">
    <property type="entry name" value="S-adenosyl-L-methionine-dependent methyltransferases"/>
    <property type="match status" value="1"/>
</dbReference>
<accession>A0ABS2EKS3</accession>
<dbReference type="SMART" id="SM00487">
    <property type="entry name" value="DEXDc"/>
    <property type="match status" value="1"/>
</dbReference>
<sequence length="2473" mass="283577">MSFLCSACRNFRLPFDEQILIYAQRPEASAVLPMKVWNEKFGRWVKRDSKGIAVFDKDSPKLRLKYYYDVLDTQEGRYRRLLRPVPLWEVPEEYQPDVRETLANAFGVDETVTGFAETILEAAKSAAEDNLADYLPDLLEGRKGSYLEEVDEYNVEVEARQLLSTSVAYMVMVRCGVDTDLYLDTEDFRNITDFNTPEMVNLFGVAASDVAEMALSEISDTVNKLRKAERKNSRTFAGKETGRYNESENREQITERSVTHESDHIQQTGRLSSSGSDRAGRTGSTPWEVRFPPSYLSEKLPVRDVSEPADKRRTEPTSERSAERGTGEDGSSDRTDESSLGRDRGTESERPDGVGTADEQHPAGSGRDRDERADLQLTGQEPQSEEERQEPTAEPQPTVAEQQTFLEELAGEESPAFSMPQEIIDHALQPGPPFEHGKYRIYSYFLQGHSNKERAEFLKQEYGMGGSLSDYLGERFYQNRNAKGYTIQWKNYETTLKWTAVAKRIEELIVVGRYMTERELAYIPEYERMILARSIYNFFYHQPETVLRPYPFGMEYHKAVEQIRPQLDDPDRVKEILSMMEEVLAGTADYDQRYPSMKQAYKDLTDYQDGAFSLFTPIPAERENMQAPPEPVPAQSREEVLAGCLNAFYQSYDWYEYQDTIEAGETQEDVLRQLQEQLADPQSVQEIYSYLISVREGMDTEDENYSEVSELIAGITDLPAMNPPYDLQVDTIVTIGTKEYSIDFISDEMVVLRDQMYPLFTEEMPREVFDRRVRENPANDHLRADRKPSEEPAEKDREEPAATQEMVQEQEEGFTGIKPEDNPFEKEPEELLEDLAPAWTQKKPAGRVRGFDPHPEIPQESRRQYQITDEHLGEGTEKEKFRANIMAIQLLKKCEEENRFATPKEQEILAGYVGWGGLSDAFDETKSSWSTEYLELKTVLTEEEYAAARQSTLTAFYTPPVVISAMYQALENMGLKSGNILEPSCGTGNFIGRKPESLSDCKVYGVEIDSISARIAQQLYQKSTIAVQGFEDADLPDSFFDVVVGNVPFGSYKVLDRKYDKYNFLIHDYFIAKSIDKTRPKGVLALITSNGISGGTMDKRDDRVRRYIAQRCDLLGAIRLPNNAFLANAGTEINTDILFFQKRETPRDLNVDLPDWVEVERLYENDYVNEQGESRHRVVSINPYFQQHPEMVLGEQEIVSGPYGPQLICKPYPDRDFKELLEQTVENLEAEITDYEVEELVEEEDHSIPADPSVANFSYTVYDGKIYYRENSRMKPVELSVTAQNRVKGMIAIRDCTRELITYQAEGYPDEEIERQQKKLNHLYDLIQRKYGLLNSRANSMAFSDDSSYPLLCSLEIVAEDGTLERKADMFTKRTIKPHETVTKVDTASEALSLSLSEKACVDMEYLCSLTGKSAREVEEELKGVIFRLPESEGMDQPRFVSEDEYLSGNVRQKLREAKRAAEISEVYRSNVEALEKVQPKDLTASEISVRLGATWIPESDIADFMFELLQTPNYSQWKIKVHFSRHTGEWNIEGKSMDRGNPRVTNTYGTNRVNAYKIIEDTLNLRDTRVFDYVEDAEGKRKPILNRKETAIAQGKQDLIKQAFQEWIWKDPKRRQRLTEDYNERFNAIRPREYDGSHLHFYGMNPEITLRKHQKDGVARIIYGGNTLLAYVVGAGKTYTMVAAAMECKRLGLCSKSMIVVPNHIIEQFAAEWLQLYPAANILVATKKDFEKKNRKKFCGRIATSDIDAVIIGHSQFEKIPLSVERQERMLQMEIDEIIEGIAEAKKIQGSRFTVKQMERAKKSLETRLKRLHDQSRKDDMITFEELGVDRLFVDEADGYKNLYLTTKMRNVGGIAQTEAQKSSDMYMKCRYLDEITGGKGVIFSTGTPVSNSMVELYTMQRYLQYGTLAEKNLQHFDAWASTFGETVTALEIAPEGNGYRLKTRFARFYNLPELMQMFREVADIQTADMLNLPVPEAEYRVVKVKPTELQEEMVEELGNRAERVRNNEVNPREDNMLKITNDGRKLALDQRLSNPLLPDDPGSKVNACVEEIYRHWEDGKEKKLTQLVFCDLSTPKTDGTFSVYNDIRDKLLARGIPPEEIAFIHDANTDVRKKELFSKVRRGAVRILMGSTFKMGAGTNVQDRIIASHDLDCPWRPRDLEQRAGRTIRQGNQNPKVEIIRYVTEGTFDAYLYQTIENKQKYISQIMTSKSPARSVEDIDEVALSYAEIKALATGNPHIKEKMDLDIQVSRLQLLKQSFLNQRYEMEDKVAKYFPEKIRQQELLIRQYEEDIQKVKAHTPTDREAFPVMQIGDHVYTEKKEAGQAIIEACKAMKSPEPVPLGTYRGLSMELSYSSVSQEFVIALHGKGTYKVPLGTDIYGNITRLDNKMNELPDNLSRCREQLETAKSQLETAKAEAQKEFPQEKELAEKVARLGELNVLLDMDKKDRVVMEEEPETEEIEPEREKAAWVR</sequence>
<keyword evidence="5" id="KW-1185">Reference proteome</keyword>
<feature type="coiled-coil region" evidence="1">
    <location>
        <begin position="1218"/>
        <end position="1245"/>
    </location>
</feature>
<dbReference type="CDD" id="cd02440">
    <property type="entry name" value="AdoMet_MTases"/>
    <property type="match status" value="1"/>
</dbReference>
<dbReference type="SUPFAM" id="SSF52540">
    <property type="entry name" value="P-loop containing nucleoside triphosphate hydrolases"/>
    <property type="match status" value="2"/>
</dbReference>
<organism evidence="4 5">
    <name type="scientific">Drancourtella massiliensis</name>
    <dbReference type="NCBI Taxonomy" id="1632013"/>
    <lineage>
        <taxon>Bacteria</taxon>
        <taxon>Bacillati</taxon>
        <taxon>Bacillota</taxon>
        <taxon>Clostridia</taxon>
        <taxon>Eubacteriales</taxon>
        <taxon>Oscillospiraceae</taxon>
        <taxon>Drancourtella</taxon>
    </lineage>
</organism>
<dbReference type="InterPro" id="IPR029063">
    <property type="entry name" value="SAM-dependent_MTases_sf"/>
</dbReference>
<dbReference type="GO" id="GO:0008168">
    <property type="term" value="F:methyltransferase activity"/>
    <property type="evidence" value="ECO:0007669"/>
    <property type="project" value="UniProtKB-KW"/>
</dbReference>
<dbReference type="Gene3D" id="3.40.50.300">
    <property type="entry name" value="P-loop containing nucleotide triphosphate hydrolases"/>
    <property type="match status" value="2"/>
</dbReference>
<dbReference type="InterPro" id="IPR027417">
    <property type="entry name" value="P-loop_NTPase"/>
</dbReference>
<feature type="domain" description="Helicase C-terminal" evidence="3">
    <location>
        <begin position="2050"/>
        <end position="2219"/>
    </location>
</feature>
<gene>
    <name evidence="4" type="ORF">H6A32_14240</name>
</gene>
<comment type="caution">
    <text evidence="4">The sequence shown here is derived from an EMBL/GenBank/DDBJ whole genome shotgun (WGS) entry which is preliminary data.</text>
</comment>